<gene>
    <name evidence="36" type="ORF">E5288_WYG013023</name>
</gene>
<dbReference type="InterPro" id="IPR000558">
    <property type="entry name" value="Histone_H2B"/>
</dbReference>
<evidence type="ECO:0000256" key="7">
    <source>
        <dbReference type="ARBA" id="ARBA00022481"/>
    </source>
</evidence>
<comment type="subunit">
    <text evidence="29">The nucleosome is a histone octamer containing two molecules each of H2A, H2B, H3 and H4 assembled in one H3-H4 heterotetramer and two H2A-H2B heterodimers. The octamer wraps approximately 147 bp of DNA.</text>
</comment>
<keyword evidence="20" id="KW-0472">Membrane</keyword>
<dbReference type="InterPro" id="IPR029021">
    <property type="entry name" value="Prot-tyrosine_phosphatase-like"/>
</dbReference>
<dbReference type="SMART" id="SM00137">
    <property type="entry name" value="MAM"/>
    <property type="match status" value="1"/>
</dbReference>
<evidence type="ECO:0000313" key="36">
    <source>
        <dbReference type="EMBL" id="MXQ86728.1"/>
    </source>
</evidence>
<dbReference type="Pfam" id="PF00041">
    <property type="entry name" value="fn3"/>
    <property type="match status" value="1"/>
</dbReference>
<evidence type="ECO:0000256" key="20">
    <source>
        <dbReference type="ARBA" id="ARBA00023136"/>
    </source>
</evidence>
<evidence type="ECO:0000259" key="34">
    <source>
        <dbReference type="PROSITE" id="PS50835"/>
    </source>
</evidence>
<keyword evidence="12" id="KW-0677">Repeat</keyword>
<evidence type="ECO:0000259" key="35">
    <source>
        <dbReference type="PROSITE" id="PS50853"/>
    </source>
</evidence>
<dbReference type="PROSITE" id="PS00740">
    <property type="entry name" value="MAM_1"/>
    <property type="match status" value="1"/>
</dbReference>
<evidence type="ECO:0000259" key="33">
    <source>
        <dbReference type="PROSITE" id="PS50060"/>
    </source>
</evidence>
<keyword evidence="14" id="KW-0378">Hydrolase</keyword>
<evidence type="ECO:0000256" key="15">
    <source>
        <dbReference type="ARBA" id="ARBA00022843"/>
    </source>
</evidence>
<evidence type="ECO:0000256" key="24">
    <source>
        <dbReference type="ARBA" id="ARBA00023242"/>
    </source>
</evidence>
<reference evidence="36" key="1">
    <citation type="submission" date="2019-10" db="EMBL/GenBank/DDBJ databases">
        <title>The sequence and de novo assembly of the wild yak genome.</title>
        <authorList>
            <person name="Liu Y."/>
        </authorList>
    </citation>
    <scope>NUCLEOTIDE SEQUENCE [LARGE SCALE GENOMIC DNA]</scope>
    <source>
        <strain evidence="36">WY2019</strain>
    </source>
</reference>
<evidence type="ECO:0000256" key="8">
    <source>
        <dbReference type="ARBA" id="ARBA00022499"/>
    </source>
</evidence>
<dbReference type="SMART" id="SM00060">
    <property type="entry name" value="FN3"/>
    <property type="match status" value="3"/>
</dbReference>
<dbReference type="SMART" id="SM00427">
    <property type="entry name" value="H2B"/>
    <property type="match status" value="1"/>
</dbReference>
<dbReference type="InterPro" id="IPR000998">
    <property type="entry name" value="MAM_dom"/>
</dbReference>
<dbReference type="FunFam" id="3.90.190.10:FF:000005">
    <property type="entry name" value="receptor-type tyrosine-protein phosphatase kappa isoform X1"/>
    <property type="match status" value="1"/>
</dbReference>
<dbReference type="FunFam" id="1.10.20.10:FF:000003">
    <property type="entry name" value="Histone H2B"/>
    <property type="match status" value="1"/>
</dbReference>
<dbReference type="PROSITE" id="PS50056">
    <property type="entry name" value="TYR_PHOSPHATASE_2"/>
    <property type="match status" value="2"/>
</dbReference>
<evidence type="ECO:0000256" key="21">
    <source>
        <dbReference type="ARBA" id="ARBA00023157"/>
    </source>
</evidence>
<keyword evidence="26" id="KW-0379">Hydroxylation</keyword>
<dbReference type="Pfam" id="PF23144">
    <property type="entry name" value="Fn3_PTPRU"/>
    <property type="match status" value="1"/>
</dbReference>
<comment type="catalytic activity">
    <reaction evidence="28">
        <text>O-phospho-L-tyrosyl-[protein] + H2O = L-tyrosyl-[protein] + phosphate</text>
        <dbReference type="Rhea" id="RHEA:10684"/>
        <dbReference type="Rhea" id="RHEA-COMP:10136"/>
        <dbReference type="Rhea" id="RHEA-COMP:20101"/>
        <dbReference type="ChEBI" id="CHEBI:15377"/>
        <dbReference type="ChEBI" id="CHEBI:43474"/>
        <dbReference type="ChEBI" id="CHEBI:46858"/>
        <dbReference type="ChEBI" id="CHEBI:61978"/>
        <dbReference type="EC" id="3.1.3.48"/>
    </reaction>
</comment>
<dbReference type="InterPro" id="IPR007125">
    <property type="entry name" value="H2A/H2B/H3"/>
</dbReference>
<dbReference type="PRINTS" id="PR00020">
    <property type="entry name" value="MAMDOMAIN"/>
</dbReference>
<feature type="domain" description="Fibronectin type-III" evidence="35">
    <location>
        <begin position="397"/>
        <end position="490"/>
    </location>
</feature>
<evidence type="ECO:0000256" key="27">
    <source>
        <dbReference type="ARBA" id="ARBA00023319"/>
    </source>
</evidence>
<feature type="domain" description="Fibronectin type-III" evidence="35">
    <location>
        <begin position="495"/>
        <end position="589"/>
    </location>
</feature>
<dbReference type="SUPFAM" id="SSF48726">
    <property type="entry name" value="Immunoglobulin"/>
    <property type="match status" value="1"/>
</dbReference>
<dbReference type="SUPFAM" id="SSF49265">
    <property type="entry name" value="Fibronectin type III"/>
    <property type="match status" value="3"/>
</dbReference>
<keyword evidence="19 29" id="KW-0238">DNA-binding</keyword>
<keyword evidence="11" id="KW-0732">Signal</keyword>
<dbReference type="FunFam" id="2.60.40.10:FF:000152">
    <property type="entry name" value="receptor-type tyrosine-protein phosphatase T isoform X1"/>
    <property type="match status" value="1"/>
</dbReference>
<comment type="subcellular location">
    <subcellularLocation>
        <location evidence="2">Chromosome</location>
    </subcellularLocation>
    <subcellularLocation>
        <location evidence="3">Membrane</location>
        <topology evidence="3">Single-pass type I membrane protein</topology>
    </subcellularLocation>
    <subcellularLocation>
        <location evidence="1 29">Nucleus</location>
    </subcellularLocation>
</comment>
<dbReference type="InterPro" id="IPR000387">
    <property type="entry name" value="Tyr_Pase_dom"/>
</dbReference>
<evidence type="ECO:0000259" key="31">
    <source>
        <dbReference type="PROSITE" id="PS50055"/>
    </source>
</evidence>
<dbReference type="SUPFAM" id="SSF52799">
    <property type="entry name" value="(Phosphotyrosine protein) phosphatases II"/>
    <property type="match status" value="2"/>
</dbReference>
<feature type="domain" description="Tyrosine-protein phosphatase" evidence="31">
    <location>
        <begin position="995"/>
        <end position="1249"/>
    </location>
</feature>
<organism evidence="36 37">
    <name type="scientific">Bos mutus</name>
    <name type="common">wild yak</name>
    <dbReference type="NCBI Taxonomy" id="72004"/>
    <lineage>
        <taxon>Eukaryota</taxon>
        <taxon>Metazoa</taxon>
        <taxon>Chordata</taxon>
        <taxon>Craniata</taxon>
        <taxon>Vertebrata</taxon>
        <taxon>Euteleostomi</taxon>
        <taxon>Mammalia</taxon>
        <taxon>Eutheria</taxon>
        <taxon>Laurasiatheria</taxon>
        <taxon>Artiodactyla</taxon>
        <taxon>Ruminantia</taxon>
        <taxon>Pecora</taxon>
        <taxon>Bovidae</taxon>
        <taxon>Bovinae</taxon>
        <taxon>Bos</taxon>
    </lineage>
</organism>
<evidence type="ECO:0000256" key="4">
    <source>
        <dbReference type="ARBA" id="ARBA00006396"/>
    </source>
</evidence>
<dbReference type="CDD" id="cd22910">
    <property type="entry name" value="HFD_H2B"/>
    <property type="match status" value="1"/>
</dbReference>
<dbReference type="PROSITE" id="PS00383">
    <property type="entry name" value="TYR_PHOSPHATASE_1"/>
    <property type="match status" value="2"/>
</dbReference>
<dbReference type="PANTHER" id="PTHR24051">
    <property type="entry name" value="SUSHI DOMAIN-CONTAINING PROTEIN 1"/>
    <property type="match status" value="1"/>
</dbReference>
<dbReference type="EMBL" id="VBQZ03000034">
    <property type="protein sequence ID" value="MXQ86728.1"/>
    <property type="molecule type" value="Genomic_DNA"/>
</dbReference>
<evidence type="ECO:0000256" key="29">
    <source>
        <dbReference type="RuleBase" id="RU000451"/>
    </source>
</evidence>
<evidence type="ECO:0000259" key="32">
    <source>
        <dbReference type="PROSITE" id="PS50056"/>
    </source>
</evidence>
<dbReference type="InterPro" id="IPR036116">
    <property type="entry name" value="FN3_sf"/>
</dbReference>
<dbReference type="SUPFAM" id="SSF47113">
    <property type="entry name" value="Histone-fold"/>
    <property type="match status" value="1"/>
</dbReference>
<accession>A0A6B0R934</accession>
<dbReference type="InterPro" id="IPR013783">
    <property type="entry name" value="Ig-like_fold"/>
</dbReference>
<dbReference type="FunFam" id="3.90.190.10:FF:000003">
    <property type="entry name" value="receptor-type tyrosine-protein phosphatase kappa isoform X1"/>
    <property type="match status" value="1"/>
</dbReference>
<evidence type="ECO:0000256" key="28">
    <source>
        <dbReference type="ARBA" id="ARBA00051722"/>
    </source>
</evidence>
<dbReference type="GO" id="GO:0003677">
    <property type="term" value="F:DNA binding"/>
    <property type="evidence" value="ECO:0007669"/>
    <property type="project" value="UniProtKB-KW"/>
</dbReference>
<dbReference type="InterPro" id="IPR000242">
    <property type="entry name" value="PTP_cat"/>
</dbReference>
<dbReference type="Pfam" id="PF00125">
    <property type="entry name" value="Histone"/>
    <property type="match status" value="1"/>
</dbReference>
<proteinExistence type="inferred from homology"/>
<keyword evidence="15" id="KW-0832">Ubl conjugation</keyword>
<dbReference type="InterPro" id="IPR003595">
    <property type="entry name" value="Tyr_Pase_cat"/>
</dbReference>
<keyword evidence="24 29" id="KW-0539">Nucleus</keyword>
<dbReference type="InterPro" id="IPR051622">
    <property type="entry name" value="R-tyr_protein_phosphatases"/>
</dbReference>
<dbReference type="InterPro" id="IPR055333">
    <property type="entry name" value="HISTONE_H2B_site"/>
</dbReference>
<dbReference type="Gene3D" id="2.60.120.200">
    <property type="match status" value="1"/>
</dbReference>
<keyword evidence="22" id="KW-0675">Receptor</keyword>
<dbReference type="Proteomes" id="UP000322234">
    <property type="component" value="Unassembled WGS sequence"/>
</dbReference>
<dbReference type="CDD" id="cd14630">
    <property type="entry name" value="R-PTPc-T-1"/>
    <property type="match status" value="1"/>
</dbReference>
<evidence type="ECO:0000256" key="19">
    <source>
        <dbReference type="ARBA" id="ARBA00023125"/>
    </source>
</evidence>
<keyword evidence="10" id="KW-0812">Transmembrane</keyword>
<keyword evidence="17" id="KW-1133">Transmembrane helix</keyword>
<keyword evidence="25 29" id="KW-0544">Nucleosome core</keyword>
<dbReference type="PROSITE" id="PS50060">
    <property type="entry name" value="MAM_2"/>
    <property type="match status" value="1"/>
</dbReference>
<dbReference type="GO" id="GO:0046982">
    <property type="term" value="F:protein heterodimerization activity"/>
    <property type="evidence" value="ECO:0007669"/>
    <property type="project" value="InterPro"/>
</dbReference>
<keyword evidence="7" id="KW-0488">Methylation</keyword>
<keyword evidence="9" id="KW-0597">Phosphoprotein</keyword>
<dbReference type="GO" id="GO:0016020">
    <property type="term" value="C:membrane"/>
    <property type="evidence" value="ECO:0007669"/>
    <property type="project" value="UniProtKB-SubCell"/>
</dbReference>
<evidence type="ECO:0000256" key="9">
    <source>
        <dbReference type="ARBA" id="ARBA00022553"/>
    </source>
</evidence>
<evidence type="ECO:0000256" key="16">
    <source>
        <dbReference type="ARBA" id="ARBA00022912"/>
    </source>
</evidence>
<dbReference type="InterPro" id="IPR007110">
    <property type="entry name" value="Ig-like_dom"/>
</dbReference>
<feature type="domain" description="Fibronectin type-III" evidence="35">
    <location>
        <begin position="590"/>
        <end position="696"/>
    </location>
</feature>
<dbReference type="InterPro" id="IPR057598">
    <property type="entry name" value="Fn3_PTPRU"/>
</dbReference>
<evidence type="ECO:0000256" key="18">
    <source>
        <dbReference type="ARBA" id="ARBA00022990"/>
    </source>
</evidence>
<protein>
    <recommendedName>
        <fullName evidence="29">Histone H2B</fullName>
    </recommendedName>
</protein>
<dbReference type="PROSITE" id="PS50835">
    <property type="entry name" value="IG_LIKE"/>
    <property type="match status" value="1"/>
</dbReference>
<dbReference type="SMART" id="SM00194">
    <property type="entry name" value="PTPc"/>
    <property type="match status" value="2"/>
</dbReference>
<dbReference type="Pfam" id="PF00102">
    <property type="entry name" value="Y_phosphatase"/>
    <property type="match status" value="2"/>
</dbReference>
<keyword evidence="37" id="KW-1185">Reference proteome</keyword>
<dbReference type="PROSITE" id="PS50853">
    <property type="entry name" value="FN3"/>
    <property type="match status" value="3"/>
</dbReference>
<dbReference type="GO" id="GO:0030527">
    <property type="term" value="F:structural constituent of chromatin"/>
    <property type="evidence" value="ECO:0007669"/>
    <property type="project" value="InterPro"/>
</dbReference>
<evidence type="ECO:0000256" key="11">
    <source>
        <dbReference type="ARBA" id="ARBA00022729"/>
    </source>
</evidence>
<evidence type="ECO:0000256" key="17">
    <source>
        <dbReference type="ARBA" id="ARBA00022989"/>
    </source>
</evidence>
<feature type="domain" description="Tyrosine specific protein phosphatases" evidence="32">
    <location>
        <begin position="1169"/>
        <end position="1240"/>
    </location>
</feature>
<dbReference type="InterPro" id="IPR003961">
    <property type="entry name" value="FN3_dom"/>
</dbReference>
<dbReference type="CDD" id="cd06263">
    <property type="entry name" value="MAM"/>
    <property type="match status" value="1"/>
</dbReference>
<keyword evidence="16" id="KW-0904">Protein phosphatase</keyword>
<keyword evidence="13" id="KW-0013">ADP-ribosylation</keyword>
<keyword evidence="6 29" id="KW-0158">Chromosome</keyword>
<evidence type="ECO:0000256" key="25">
    <source>
        <dbReference type="ARBA" id="ARBA00023269"/>
    </source>
</evidence>
<evidence type="ECO:0000256" key="23">
    <source>
        <dbReference type="ARBA" id="ARBA00023180"/>
    </source>
</evidence>
<keyword evidence="21" id="KW-1015">Disulfide bond</keyword>
<comment type="similarity">
    <text evidence="4">Belongs to the protein-tyrosine phosphatase family. Receptor class 2B subfamily.</text>
</comment>
<comment type="caution">
    <text evidence="36">The sequence shown here is derived from an EMBL/GenBank/DDBJ whole genome shotgun (WGS) entry which is preliminary data.</text>
</comment>
<dbReference type="SMART" id="SM00404">
    <property type="entry name" value="PTPc_motif"/>
    <property type="match status" value="2"/>
</dbReference>
<evidence type="ECO:0000256" key="14">
    <source>
        <dbReference type="ARBA" id="ARBA00022801"/>
    </source>
</evidence>
<evidence type="ECO:0000256" key="13">
    <source>
        <dbReference type="ARBA" id="ARBA00022765"/>
    </source>
</evidence>
<keyword evidence="27" id="KW-0393">Immunoglobulin domain</keyword>
<dbReference type="InterPro" id="IPR016130">
    <property type="entry name" value="Tyr_Pase_AS"/>
</dbReference>
<dbReference type="PROSITE" id="PS00357">
    <property type="entry name" value="HISTONE_H2B"/>
    <property type="match status" value="1"/>
</dbReference>
<dbReference type="Gene3D" id="2.60.40.10">
    <property type="entry name" value="Immunoglobulins"/>
    <property type="match status" value="4"/>
</dbReference>
<evidence type="ECO:0000256" key="30">
    <source>
        <dbReference type="SAM" id="MobiDB-lite"/>
    </source>
</evidence>
<dbReference type="PANTHER" id="PTHR24051:SF12">
    <property type="entry name" value="PROTEIN-TYROSINE-PHOSPHATASE"/>
    <property type="match status" value="1"/>
</dbReference>
<dbReference type="FunFam" id="2.60.120.200:FF:000006">
    <property type="entry name" value="receptor-type tyrosine-protein phosphatase T isoform X1"/>
    <property type="match status" value="1"/>
</dbReference>
<dbReference type="GO" id="GO:0000786">
    <property type="term" value="C:nucleosome"/>
    <property type="evidence" value="ECO:0007669"/>
    <property type="project" value="UniProtKB-KW"/>
</dbReference>
<evidence type="ECO:0000256" key="10">
    <source>
        <dbReference type="ARBA" id="ARBA00022692"/>
    </source>
</evidence>
<evidence type="ECO:0000256" key="1">
    <source>
        <dbReference type="ARBA" id="ARBA00004123"/>
    </source>
</evidence>
<feature type="region of interest" description="Disordered" evidence="30">
    <location>
        <begin position="896"/>
        <end position="939"/>
    </location>
</feature>
<keyword evidence="18" id="KW-0007">Acetylation</keyword>
<dbReference type="SUPFAM" id="SSF49899">
    <property type="entry name" value="Concanavalin A-like lectins/glucanases"/>
    <property type="match status" value="1"/>
</dbReference>
<dbReference type="Pfam" id="PF00629">
    <property type="entry name" value="MAM"/>
    <property type="match status" value="1"/>
</dbReference>
<dbReference type="InterPro" id="IPR036179">
    <property type="entry name" value="Ig-like_dom_sf"/>
</dbReference>
<dbReference type="GO" id="GO:0004725">
    <property type="term" value="F:protein tyrosine phosphatase activity"/>
    <property type="evidence" value="ECO:0007669"/>
    <property type="project" value="UniProtKB-EC"/>
</dbReference>
<evidence type="ECO:0000256" key="12">
    <source>
        <dbReference type="ARBA" id="ARBA00022737"/>
    </source>
</evidence>
<dbReference type="CDD" id="cd00063">
    <property type="entry name" value="FN3"/>
    <property type="match status" value="3"/>
</dbReference>
<evidence type="ECO:0000313" key="37">
    <source>
        <dbReference type="Proteomes" id="UP000322234"/>
    </source>
</evidence>
<feature type="domain" description="MAM" evidence="33">
    <location>
        <begin position="136"/>
        <end position="297"/>
    </location>
</feature>
<evidence type="ECO:0000256" key="6">
    <source>
        <dbReference type="ARBA" id="ARBA00022454"/>
    </source>
</evidence>
<name>A0A6B0R934_9CETA</name>
<dbReference type="FunFam" id="2.60.40.10:FF:000009">
    <property type="entry name" value="receptor-type tyrosine-protein phosphatase U isoform X1"/>
    <property type="match status" value="1"/>
</dbReference>
<feature type="domain" description="Tyrosine specific protein phosphatases" evidence="32">
    <location>
        <begin position="1457"/>
        <end position="1534"/>
    </location>
</feature>
<feature type="compositionally biased region" description="Polar residues" evidence="30">
    <location>
        <begin position="916"/>
        <end position="933"/>
    </location>
</feature>
<feature type="domain" description="Ig-like" evidence="34">
    <location>
        <begin position="299"/>
        <end position="390"/>
    </location>
</feature>
<dbReference type="Gene3D" id="1.10.20.10">
    <property type="entry name" value="Histone, subunit A"/>
    <property type="match status" value="1"/>
</dbReference>
<dbReference type="PROSITE" id="PS50055">
    <property type="entry name" value="TYR_PHOSPHATASE_PTP"/>
    <property type="match status" value="2"/>
</dbReference>
<evidence type="ECO:0000256" key="3">
    <source>
        <dbReference type="ARBA" id="ARBA00004479"/>
    </source>
</evidence>
<comment type="similarity">
    <text evidence="5 29">Belongs to the histone H2B family.</text>
</comment>
<dbReference type="Gene3D" id="3.90.190.10">
    <property type="entry name" value="Protein tyrosine phosphatase superfamily"/>
    <property type="match status" value="2"/>
</dbReference>
<evidence type="ECO:0000256" key="5">
    <source>
        <dbReference type="ARBA" id="ARBA00006846"/>
    </source>
</evidence>
<dbReference type="FunFam" id="2.60.40.10:FF:000019">
    <property type="entry name" value="receptor-type tyrosine-protein phosphatase kappa isoform X2"/>
    <property type="match status" value="1"/>
</dbReference>
<evidence type="ECO:0000256" key="2">
    <source>
        <dbReference type="ARBA" id="ARBA00004286"/>
    </source>
</evidence>
<feature type="domain" description="Tyrosine-protein phosphatase" evidence="31">
    <location>
        <begin position="1281"/>
        <end position="1529"/>
    </location>
</feature>
<dbReference type="FunFam" id="2.60.40.10:FF:000025">
    <property type="entry name" value="receptor-type tyrosine-protein phosphatase U isoform X2"/>
    <property type="match status" value="1"/>
</dbReference>
<dbReference type="PRINTS" id="PR00621">
    <property type="entry name" value="HISTONEH2B"/>
</dbReference>
<sequence length="1643" mass="184768">MYKFQDHDLYGTLCSWGRVIVETAKESVHVVPDSGISFNQLIINVCLCTKVHKLARLLSKGSRVVAFLIEGTQEKQEQLNCISLSGTCTNFLELFTQRLGLLLAETISFREPVKRKRKCVLTTRTEATIQHLEDGGGCSFDEHYSNCGYSVALGTSGFTWEQINTWEKPTLDPAVPTGSFMMVNSSGRASGQKAHLLLPTLKENDTHCIDFHYYFSSRDRSSPGALNVYVKVNGGPQGNPVWNVSGVVTEGWVKAELAISTFWPHFYQVIFESVSLKGHPGYIAVDEVRVLAHPCRKAPHFLRLQNVEVNVGQNATFQCIAGGKWSQHDKLWLQQWNGRDTALMVTRVVNHRRFSATVSVADTTQRSVSKYRCVIRSDGGSGVSNYAELIVKEPPTPIAPPELLAVGATYLWIKPNANSIIGDGPIILKEVEYRTTTGTWAETHIVDSPNYKLWHLDPDVEYEIRVLLTRPGEGGTGPPGPPLTTRTKCADPVHGPQNVEIVDIRARQLTLQWEPFGYAVTRCHSYNLTVQYQYVFNQQQYEAEELIQTSSHYTLRGLRPFMTIRLRLLLSNPEGRMESEELVVQTEEDVPGAVPLESIQGGPFEEKIYIQWKPPNETNGVITLYEINYKAVGSLDPNADLSSQRGKVFKLRNETHHLFVGLYPGTTYSFTIKASTAKGFGPPVTTRIATKISAPSMPEYDTDTPLNETDTTITVMLKPAQSRGAPVSVYQLVVKEERLQKSRRAADIIECFSVPVSYRNASSLDSLHYFAAELKPANLPVTQPFTVGDNKTYNGYWNPPLSPLKSYSIYFQALSKANGETKINCVRLATKGASTQNSNTVEPEKQVDNTVKMAGVIAGLLMFTIILLGVMLTIKRRRNAYSYSYYLKLAKKQKETQSGAQREMGPVASADKPTAKLSSSRNDEGFSSSSQDVNGFADGSRGELAQPTLTIQTHPYRACDPVEMSYPRDQFQPAIRVADLLQHITQMKRGQGYGFKEEYEALPEGQTASWDTAKEDENRNKNRYGNIISYDHSRVRLLVLDGDPHSDYINANYIDGYHRPRHYIATQGPMQETVKDFWRMIWQENSASIVMVTNLVEVGRVKCVRYWPDDTEVYGDIKVTLIETEPLAEYVIRTFTVQKKGYHEIRELRLFHFTSWPDHGVPCYATGLLGFVRQVKFLNPPEAGPIVVHCSAGAGRTGCFIAIDTMLDMAENEGVVDIFNCVRELRAQRVNLVQTEEQYVFVHDAILEACLCGNTAIPVCEFRSLYYNISRLDPQTNSSQIKDEFQTLNIVTPRVRPEDCSIGLLPRNHDKNRSMDVLPLDRCLPFLISVDGESSNYINAALMDSHKQPAAFVVTQHPLPNTVADFWRLVFDYNCSSVVMLNELDTAQLCMQYWPEKTSGCYGPIQVEFVSADIDEDIIHRIFRICNMARPQDGYRIVQHLQYIGWPAYRDTPPSKRSLLKVVRRLEKWQEQCDGREGRAVVHCLNGGGRSGTFCAICSVCEMIQQQNIIDVFHIVKTLRNNKANMVETLGYKKAVTKAQKKDGKKRKHSRKESYSVYVYKVLKQVHPDTGISSKAMGIMNSFVSDIFERITGKALRLVHYNKRSTITSREIQTAVRLLLPGELAKHAVSEGTKAVTKYTSSK</sequence>
<keyword evidence="23" id="KW-0325">Glycoprotein</keyword>
<dbReference type="InterPro" id="IPR009072">
    <property type="entry name" value="Histone-fold"/>
</dbReference>
<evidence type="ECO:0000256" key="26">
    <source>
        <dbReference type="ARBA" id="ARBA00023278"/>
    </source>
</evidence>
<keyword evidence="8" id="KW-1017">Isopeptide bond</keyword>
<dbReference type="GO" id="GO:0005634">
    <property type="term" value="C:nucleus"/>
    <property type="evidence" value="ECO:0007669"/>
    <property type="project" value="UniProtKB-SubCell"/>
</dbReference>
<dbReference type="InterPro" id="IPR013320">
    <property type="entry name" value="ConA-like_dom_sf"/>
</dbReference>
<evidence type="ECO:0000256" key="22">
    <source>
        <dbReference type="ARBA" id="ARBA00023170"/>
    </source>
</evidence>